<comment type="function">
    <text evidence="14 19">Bifunctional enzyme that catalyzes the epimerization of the S- and R-forms of NAD(P)HX and the dehydration of the S-form of NAD(P)HX at the expense of ADP, which is converted to AMP. This allows the repair of both epimers of NAD(P)HX, a damaged form of NAD(P)H that is a result of enzymatic or heat-dependent hydration.</text>
</comment>
<feature type="binding site" evidence="17">
    <location>
        <position position="370"/>
    </location>
    <ligand>
        <name>(6S)-NADPHX</name>
        <dbReference type="ChEBI" id="CHEBI:64076"/>
    </ligand>
</feature>
<protein>
    <recommendedName>
        <fullName evidence="19">Bifunctional NAD(P)H-hydrate repair enzyme</fullName>
    </recommendedName>
    <alternativeName>
        <fullName evidence="19">Nicotinamide nucleotide repair protein</fullName>
    </alternativeName>
    <domain>
        <recommendedName>
            <fullName evidence="19">ADP-dependent (S)-NAD(P)H-hydrate dehydratase</fullName>
            <ecNumber evidence="19">4.2.1.136</ecNumber>
        </recommendedName>
        <alternativeName>
            <fullName evidence="19">ADP-dependent NAD(P)HX dehydratase</fullName>
        </alternativeName>
    </domain>
    <domain>
        <recommendedName>
            <fullName evidence="19">NAD(P)H-hydrate epimerase</fullName>
            <ecNumber evidence="19">5.1.99.6</ecNumber>
        </recommendedName>
    </domain>
</protein>
<feature type="binding site" evidence="17">
    <location>
        <position position="261"/>
    </location>
    <ligand>
        <name>(6S)-NADPHX</name>
        <dbReference type="ChEBI" id="CHEBI:64076"/>
    </ligand>
</feature>
<dbReference type="SUPFAM" id="SSF64153">
    <property type="entry name" value="YjeF N-terminal domain-like"/>
    <property type="match status" value="1"/>
</dbReference>
<keyword evidence="10 17" id="KW-0520">NAD</keyword>
<evidence type="ECO:0000256" key="14">
    <source>
        <dbReference type="ARBA" id="ARBA00025153"/>
    </source>
</evidence>
<evidence type="ECO:0000256" key="9">
    <source>
        <dbReference type="ARBA" id="ARBA00022958"/>
    </source>
</evidence>
<organism evidence="22 23">
    <name type="scientific">Simiduia aestuariiviva</name>
    <dbReference type="NCBI Taxonomy" id="1510459"/>
    <lineage>
        <taxon>Bacteria</taxon>
        <taxon>Pseudomonadati</taxon>
        <taxon>Pseudomonadota</taxon>
        <taxon>Gammaproteobacteria</taxon>
        <taxon>Cellvibrionales</taxon>
        <taxon>Cellvibrionaceae</taxon>
        <taxon>Simiduia</taxon>
    </lineage>
</organism>
<evidence type="ECO:0000256" key="4">
    <source>
        <dbReference type="ARBA" id="ARBA00009524"/>
    </source>
</evidence>
<keyword evidence="7 17" id="KW-0067">ATP-binding</keyword>
<evidence type="ECO:0000256" key="12">
    <source>
        <dbReference type="ARBA" id="ARBA00023239"/>
    </source>
</evidence>
<sequence>MSVALPHELYSAAAVRALDQFLIEQQGLSAERLMKRAGRFAFDQIQQCWPSARSLVVLCGAGNNGGDGYVVAALAQARQWTVEVRWLADPAALTGAARAAWQFASQEGVPMAPFDPAESLEADVCVDGLLGTGLNKPVSGAYADAIGWLNRQASPVLALDLPSGLSADTGAALGAAVRADATATFVGLKFGLFTGSGRACAGRVLFSDLGGDTHDAQIPVKAYRADYGQLVAQFAPRDADSHKGSFGHLAVVGGDLGMSGAALIAAEAGLRAGSGMVSLVSRPLTAQIALTRQPELMALGVDAGIDAQVKLATASALVVGPGLGQQAWGEQLLAQSLAAELPCCLDADALNLLAKRGQFTLPPQTVLTPHPAEAARLLKISTAQVQADRAAAAVALVQATGAAVVLKGAGTLVAFRAGGDTRLVLIDAGNPGMASGGMGDCLAGIIGALLAQGMLAPVAAQLGALVHAMAGDQQAEADGQRGLLATDLLPAVRWLLNGL</sequence>
<dbReference type="GO" id="GO:0052856">
    <property type="term" value="F:NAD(P)HX epimerase activity"/>
    <property type="evidence" value="ECO:0007669"/>
    <property type="project" value="UniProtKB-UniRule"/>
</dbReference>
<feature type="domain" description="YjeF C-terminal" evidence="20">
    <location>
        <begin position="226"/>
        <end position="499"/>
    </location>
</feature>
<keyword evidence="11 18" id="KW-0413">Isomerase</keyword>
<feature type="binding site" evidence="18">
    <location>
        <begin position="131"/>
        <end position="137"/>
    </location>
    <ligand>
        <name>(6S)-NADPHX</name>
        <dbReference type="ChEBI" id="CHEBI:64076"/>
    </ligand>
</feature>
<feature type="binding site" evidence="18">
    <location>
        <position position="163"/>
    </location>
    <ligand>
        <name>K(+)</name>
        <dbReference type="ChEBI" id="CHEBI:29103"/>
    </ligand>
</feature>
<dbReference type="NCBIfam" id="TIGR00197">
    <property type="entry name" value="yjeF_nterm"/>
    <property type="match status" value="1"/>
</dbReference>
<evidence type="ECO:0000256" key="11">
    <source>
        <dbReference type="ARBA" id="ARBA00023235"/>
    </source>
</evidence>
<feature type="binding site" evidence="18">
    <location>
        <begin position="63"/>
        <end position="67"/>
    </location>
    <ligand>
        <name>(6S)-NADPHX</name>
        <dbReference type="ChEBI" id="CHEBI:64076"/>
    </ligand>
</feature>
<keyword evidence="12 17" id="KW-0456">Lyase</keyword>
<evidence type="ECO:0000256" key="17">
    <source>
        <dbReference type="HAMAP-Rule" id="MF_01965"/>
    </source>
</evidence>
<dbReference type="SUPFAM" id="SSF53613">
    <property type="entry name" value="Ribokinase-like"/>
    <property type="match status" value="1"/>
</dbReference>
<feature type="binding site" evidence="17">
    <location>
        <position position="439"/>
    </location>
    <ligand>
        <name>AMP</name>
        <dbReference type="ChEBI" id="CHEBI:456215"/>
    </ligand>
</feature>
<keyword evidence="23" id="KW-1185">Reference proteome</keyword>
<dbReference type="GO" id="GO:0052855">
    <property type="term" value="F:ADP-dependent NAD(P)H-hydrate dehydratase activity"/>
    <property type="evidence" value="ECO:0007669"/>
    <property type="project" value="UniProtKB-UniRule"/>
</dbReference>
<evidence type="ECO:0000256" key="18">
    <source>
        <dbReference type="HAMAP-Rule" id="MF_01966"/>
    </source>
</evidence>
<reference evidence="22 23" key="1">
    <citation type="submission" date="2020-08" db="EMBL/GenBank/DDBJ databases">
        <title>Genomic Encyclopedia of Type Strains, Phase III (KMG-III): the genomes of soil and plant-associated and newly described type strains.</title>
        <authorList>
            <person name="Whitman W."/>
        </authorList>
    </citation>
    <scope>NUCLEOTIDE SEQUENCE [LARGE SCALE GENOMIC DNA]</scope>
    <source>
        <strain evidence="22 23">CECT 8571</strain>
    </source>
</reference>
<name>A0A839UKE1_9GAMM</name>
<dbReference type="Gene3D" id="3.40.1190.20">
    <property type="match status" value="1"/>
</dbReference>
<evidence type="ECO:0000256" key="15">
    <source>
        <dbReference type="ARBA" id="ARBA00048238"/>
    </source>
</evidence>
<keyword evidence="6 17" id="KW-0547">Nucleotide-binding</keyword>
<feature type="binding site" evidence="17">
    <location>
        <position position="322"/>
    </location>
    <ligand>
        <name>(6S)-NADPHX</name>
        <dbReference type="ChEBI" id="CHEBI:64076"/>
    </ligand>
</feature>
<dbReference type="GO" id="GO:0110051">
    <property type="term" value="P:metabolite repair"/>
    <property type="evidence" value="ECO:0007669"/>
    <property type="project" value="TreeGrafter"/>
</dbReference>
<dbReference type="EC" id="4.2.1.136" evidence="19"/>
<dbReference type="InterPro" id="IPR030677">
    <property type="entry name" value="Nnr"/>
</dbReference>
<keyword evidence="9 18" id="KW-0630">Potassium</keyword>
<comment type="catalytic activity">
    <reaction evidence="16 17 19">
        <text>(6S)-NADPHX + ADP = AMP + phosphate + NADPH + H(+)</text>
        <dbReference type="Rhea" id="RHEA:32235"/>
        <dbReference type="ChEBI" id="CHEBI:15378"/>
        <dbReference type="ChEBI" id="CHEBI:43474"/>
        <dbReference type="ChEBI" id="CHEBI:57783"/>
        <dbReference type="ChEBI" id="CHEBI:64076"/>
        <dbReference type="ChEBI" id="CHEBI:456215"/>
        <dbReference type="ChEBI" id="CHEBI:456216"/>
        <dbReference type="EC" id="4.2.1.136"/>
    </reaction>
</comment>
<keyword evidence="5 18" id="KW-0479">Metal-binding</keyword>
<evidence type="ECO:0000256" key="2">
    <source>
        <dbReference type="ARBA" id="ARBA00000909"/>
    </source>
</evidence>
<dbReference type="InterPro" id="IPR029056">
    <property type="entry name" value="Ribokinase-like"/>
</dbReference>
<evidence type="ECO:0000256" key="5">
    <source>
        <dbReference type="ARBA" id="ARBA00022723"/>
    </source>
</evidence>
<comment type="function">
    <text evidence="18">Catalyzes the epimerization of the S- and R-forms of NAD(P)HX, a damaged form of NAD(P)H that is a result of enzymatic or heat-dependent hydration. This is a prerequisite for the S-specific NAD(P)H-hydrate dehydratase to allow the repair of both epimers of NAD(P)HX.</text>
</comment>
<dbReference type="GO" id="GO:0046872">
    <property type="term" value="F:metal ion binding"/>
    <property type="evidence" value="ECO:0007669"/>
    <property type="project" value="UniProtKB-UniRule"/>
</dbReference>
<evidence type="ECO:0000256" key="1">
    <source>
        <dbReference type="ARBA" id="ARBA00000013"/>
    </source>
</evidence>
<evidence type="ECO:0000256" key="8">
    <source>
        <dbReference type="ARBA" id="ARBA00022857"/>
    </source>
</evidence>
<feature type="binding site" evidence="17">
    <location>
        <begin position="407"/>
        <end position="411"/>
    </location>
    <ligand>
        <name>AMP</name>
        <dbReference type="ChEBI" id="CHEBI:456215"/>
    </ligand>
</feature>
<comment type="similarity">
    <text evidence="4 19">In the C-terminal section; belongs to the NnrD/CARKD family.</text>
</comment>
<comment type="function">
    <text evidence="17">Catalyzes the dehydration of the S-form of NAD(P)HX at the expense of ADP, which is converted to AMP. Together with NAD(P)HX epimerase, which catalyzes the epimerization of the S- and R-forms, the enzyme allows the repair of both epimers of NAD(P)HX, a damaged form of NAD(P)H that is a result of enzymatic or heat-dependent hydration.</text>
</comment>
<dbReference type="GO" id="GO:0046496">
    <property type="term" value="P:nicotinamide nucleotide metabolic process"/>
    <property type="evidence" value="ECO:0007669"/>
    <property type="project" value="UniProtKB-UniRule"/>
</dbReference>
<evidence type="ECO:0000256" key="7">
    <source>
        <dbReference type="ARBA" id="ARBA00022840"/>
    </source>
</evidence>
<dbReference type="HAMAP" id="MF_01965">
    <property type="entry name" value="NADHX_dehydratase"/>
    <property type="match status" value="1"/>
</dbReference>
<dbReference type="Proteomes" id="UP000559987">
    <property type="component" value="Unassembled WGS sequence"/>
</dbReference>
<proteinExistence type="inferred from homology"/>
<evidence type="ECO:0000259" key="20">
    <source>
        <dbReference type="PROSITE" id="PS51383"/>
    </source>
</evidence>
<keyword evidence="13" id="KW-0511">Multifunctional enzyme</keyword>
<feature type="binding site" evidence="17">
    <location>
        <position position="440"/>
    </location>
    <ligand>
        <name>(6S)-NADPHX</name>
        <dbReference type="ChEBI" id="CHEBI:64076"/>
    </ligand>
</feature>
<evidence type="ECO:0000313" key="23">
    <source>
        <dbReference type="Proteomes" id="UP000559987"/>
    </source>
</evidence>
<dbReference type="Pfam" id="PF01256">
    <property type="entry name" value="Carb_kinase"/>
    <property type="match status" value="1"/>
</dbReference>
<comment type="catalytic activity">
    <reaction evidence="15 17 19">
        <text>(6S)-NADHX + ADP = AMP + phosphate + NADH + H(+)</text>
        <dbReference type="Rhea" id="RHEA:32223"/>
        <dbReference type="ChEBI" id="CHEBI:15378"/>
        <dbReference type="ChEBI" id="CHEBI:43474"/>
        <dbReference type="ChEBI" id="CHEBI:57945"/>
        <dbReference type="ChEBI" id="CHEBI:64074"/>
        <dbReference type="ChEBI" id="CHEBI:456215"/>
        <dbReference type="ChEBI" id="CHEBI:456216"/>
        <dbReference type="EC" id="4.2.1.136"/>
    </reaction>
</comment>
<dbReference type="GO" id="GO:0005524">
    <property type="term" value="F:ATP binding"/>
    <property type="evidence" value="ECO:0007669"/>
    <property type="project" value="UniProtKB-UniRule"/>
</dbReference>
<dbReference type="EC" id="5.1.99.6" evidence="19"/>
<comment type="similarity">
    <text evidence="17">Belongs to the NnrD/CARKD family.</text>
</comment>
<feature type="domain" description="YjeF N-terminal" evidence="21">
    <location>
        <begin position="15"/>
        <end position="217"/>
    </location>
</feature>
<dbReference type="AlphaFoldDB" id="A0A839UKE1"/>
<evidence type="ECO:0000256" key="16">
    <source>
        <dbReference type="ARBA" id="ARBA00049209"/>
    </source>
</evidence>
<dbReference type="PROSITE" id="PS51383">
    <property type="entry name" value="YJEF_C_3"/>
    <property type="match status" value="1"/>
</dbReference>
<evidence type="ECO:0000256" key="10">
    <source>
        <dbReference type="ARBA" id="ARBA00023027"/>
    </source>
</evidence>
<comment type="catalytic activity">
    <reaction evidence="2 18 19">
        <text>(6R)-NADPHX = (6S)-NADPHX</text>
        <dbReference type="Rhea" id="RHEA:32227"/>
        <dbReference type="ChEBI" id="CHEBI:64076"/>
        <dbReference type="ChEBI" id="CHEBI:64077"/>
        <dbReference type="EC" id="5.1.99.6"/>
    </reaction>
</comment>
<dbReference type="NCBIfam" id="TIGR00196">
    <property type="entry name" value="yjeF_cterm"/>
    <property type="match status" value="1"/>
</dbReference>
<dbReference type="PANTHER" id="PTHR12592:SF0">
    <property type="entry name" value="ATP-DEPENDENT (S)-NAD(P)H-HYDRATE DEHYDRATASE"/>
    <property type="match status" value="1"/>
</dbReference>
<feature type="binding site" evidence="18">
    <location>
        <position position="142"/>
    </location>
    <ligand>
        <name>(6S)-NADPHX</name>
        <dbReference type="ChEBI" id="CHEBI:64076"/>
    </ligand>
</feature>
<keyword evidence="8 17" id="KW-0521">NADP</keyword>
<feature type="binding site" evidence="18">
    <location>
        <position position="127"/>
    </location>
    <ligand>
        <name>K(+)</name>
        <dbReference type="ChEBI" id="CHEBI:29103"/>
    </ligand>
</feature>
<comment type="cofactor">
    <cofactor evidence="18 19">
        <name>K(+)</name>
        <dbReference type="ChEBI" id="CHEBI:29103"/>
    </cofactor>
    <text evidence="18 19">Binds 1 potassium ion per subunit.</text>
</comment>
<dbReference type="PROSITE" id="PS51385">
    <property type="entry name" value="YJEF_N"/>
    <property type="match status" value="1"/>
</dbReference>
<dbReference type="CDD" id="cd01171">
    <property type="entry name" value="YXKO-related"/>
    <property type="match status" value="1"/>
</dbReference>
<dbReference type="EMBL" id="JACHXZ010000001">
    <property type="protein sequence ID" value="MBB3167241.1"/>
    <property type="molecule type" value="Genomic_DNA"/>
</dbReference>
<comment type="cofactor">
    <cofactor evidence="17">
        <name>Mg(2+)</name>
        <dbReference type="ChEBI" id="CHEBI:18420"/>
    </cofactor>
</comment>
<dbReference type="PANTHER" id="PTHR12592">
    <property type="entry name" value="ATP-DEPENDENT (S)-NAD(P)H-HYDRATE DEHYDRATASE FAMILY MEMBER"/>
    <property type="match status" value="1"/>
</dbReference>
<dbReference type="Gene3D" id="3.40.50.10260">
    <property type="entry name" value="YjeF N-terminal domain"/>
    <property type="match status" value="1"/>
</dbReference>
<comment type="subunit">
    <text evidence="17">Homotetramer.</text>
</comment>
<dbReference type="InterPro" id="IPR036652">
    <property type="entry name" value="YjeF_N_dom_sf"/>
</dbReference>
<feature type="binding site" evidence="18">
    <location>
        <position position="160"/>
    </location>
    <ligand>
        <name>(6S)-NADPHX</name>
        <dbReference type="ChEBI" id="CHEBI:64076"/>
    </ligand>
</feature>
<comment type="catalytic activity">
    <reaction evidence="1 18 19">
        <text>(6R)-NADHX = (6S)-NADHX</text>
        <dbReference type="Rhea" id="RHEA:32215"/>
        <dbReference type="ChEBI" id="CHEBI:64074"/>
        <dbReference type="ChEBI" id="CHEBI:64075"/>
        <dbReference type="EC" id="5.1.99.6"/>
    </reaction>
</comment>
<dbReference type="InterPro" id="IPR004443">
    <property type="entry name" value="YjeF_N_dom"/>
</dbReference>
<gene>
    <name evidence="17" type="primary">nnrD</name>
    <name evidence="18" type="synonym">nnrE</name>
    <name evidence="22" type="ORF">FHS30_000417</name>
</gene>
<dbReference type="RefSeq" id="WP_183907789.1">
    <property type="nucleotide sequence ID" value="NZ_JACHXZ010000001.1"/>
</dbReference>
<dbReference type="Pfam" id="PF03853">
    <property type="entry name" value="YjeF_N"/>
    <property type="match status" value="1"/>
</dbReference>
<evidence type="ECO:0000256" key="6">
    <source>
        <dbReference type="ARBA" id="ARBA00022741"/>
    </source>
</evidence>
<dbReference type="HAMAP" id="MF_01966">
    <property type="entry name" value="NADHX_epimerase"/>
    <property type="match status" value="1"/>
</dbReference>
<feature type="binding site" evidence="18">
    <location>
        <position position="64"/>
    </location>
    <ligand>
        <name>K(+)</name>
        <dbReference type="ChEBI" id="CHEBI:29103"/>
    </ligand>
</feature>
<evidence type="ECO:0000256" key="19">
    <source>
        <dbReference type="PIRNR" id="PIRNR017184"/>
    </source>
</evidence>
<evidence type="ECO:0000313" key="22">
    <source>
        <dbReference type="EMBL" id="MBB3167241.1"/>
    </source>
</evidence>
<comment type="similarity">
    <text evidence="18">Belongs to the NnrE/AIBP family.</text>
</comment>
<comment type="caution">
    <text evidence="22">The sequence shown here is derived from an EMBL/GenBank/DDBJ whole genome shotgun (WGS) entry which is preliminary data.</text>
</comment>
<comment type="similarity">
    <text evidence="3 19">In the N-terminal section; belongs to the NnrE/AIBP family.</text>
</comment>
<evidence type="ECO:0000256" key="3">
    <source>
        <dbReference type="ARBA" id="ARBA00006001"/>
    </source>
</evidence>
<dbReference type="InterPro" id="IPR000631">
    <property type="entry name" value="CARKD"/>
</dbReference>
<evidence type="ECO:0000259" key="21">
    <source>
        <dbReference type="PROSITE" id="PS51385"/>
    </source>
</evidence>
<evidence type="ECO:0000256" key="13">
    <source>
        <dbReference type="ARBA" id="ARBA00023268"/>
    </source>
</evidence>
<accession>A0A839UKE1</accession>
<dbReference type="PIRSF" id="PIRSF017184">
    <property type="entry name" value="Nnr"/>
    <property type="match status" value="1"/>
</dbReference>